<sequence length="185" mass="19574">MSTSVLASPWLRWGLLALVQLGLIAVPLAERLTIHATGQEVTLEVRPVDPRDLLRGDYVIINLAIAHLDGDLPGLDRRLEAGARVHVVLEADANGIHQPTAVLDAAPADGRLAIAGTVDYGREAGAPLAVDYGLDAFFVPEGEGRAIEEIAPERMHLVAAVTRGGRSTPLRLLVDGKAIESATGF</sequence>
<dbReference type="STRING" id="991905.SL003B_3066"/>
<dbReference type="eggNOG" id="COG4929">
    <property type="taxonomic scope" value="Bacteria"/>
</dbReference>
<dbReference type="KEGG" id="pgv:SL003B_3066"/>
<reference evidence="1 2" key="1">
    <citation type="journal article" date="2011" name="J. Bacteriol.">
        <title>Complete genome sequence of Polymorphum gilvum SL003B-26A1T, a crude oil-degrading bacterium from oil-polluted saline soil.</title>
        <authorList>
            <person name="Li S.G."/>
            <person name="Tang Y.Q."/>
            <person name="Nie Y."/>
            <person name="Cai M."/>
            <person name="Wu X.L."/>
        </authorList>
    </citation>
    <scope>NUCLEOTIDE SEQUENCE [LARGE SCALE GENOMIC DNA]</scope>
    <source>
        <strain evidence="2">LMG 25793 / CGMCC 1.9160 / SL003B-26A1</strain>
    </source>
</reference>
<dbReference type="PATRIC" id="fig|991905.3.peg.3150"/>
<dbReference type="AlphaFoldDB" id="F2IWA4"/>
<dbReference type="Pfam" id="PF14345">
    <property type="entry name" value="GDYXXLXY"/>
    <property type="match status" value="1"/>
</dbReference>
<dbReference type="InterPro" id="IPR025833">
    <property type="entry name" value="GDYXXLXY"/>
</dbReference>
<dbReference type="HOGENOM" id="CLU_112352_0_0_5"/>
<dbReference type="Proteomes" id="UP000008130">
    <property type="component" value="Chromosome"/>
</dbReference>
<accession>F2IWA4</accession>
<keyword evidence="2" id="KW-1185">Reference proteome</keyword>
<protein>
    <submittedName>
        <fullName evidence="1">Hypothetical conserved membrane protein</fullName>
    </submittedName>
</protein>
<evidence type="ECO:0000313" key="1">
    <source>
        <dbReference type="EMBL" id="ADZ71489.1"/>
    </source>
</evidence>
<name>F2IWA4_POLGS</name>
<dbReference type="RefSeq" id="WP_013653800.1">
    <property type="nucleotide sequence ID" value="NC_015259.1"/>
</dbReference>
<gene>
    <name evidence="1" type="ordered locus">SL003B_3066</name>
</gene>
<organism evidence="1 2">
    <name type="scientific">Polymorphum gilvum (strain LMG 25793 / CGMCC 1.9160 / SL003B-26A1)</name>
    <dbReference type="NCBI Taxonomy" id="991905"/>
    <lineage>
        <taxon>Bacteria</taxon>
        <taxon>Pseudomonadati</taxon>
        <taxon>Pseudomonadota</taxon>
        <taxon>Alphaproteobacteria</taxon>
        <taxon>Rhodobacterales</taxon>
        <taxon>Paracoccaceae</taxon>
        <taxon>Polymorphum</taxon>
    </lineage>
</organism>
<evidence type="ECO:0000313" key="2">
    <source>
        <dbReference type="Proteomes" id="UP000008130"/>
    </source>
</evidence>
<proteinExistence type="predicted"/>
<dbReference type="EMBL" id="CP002568">
    <property type="protein sequence ID" value="ADZ71489.1"/>
    <property type="molecule type" value="Genomic_DNA"/>
</dbReference>